<evidence type="ECO:0000256" key="7">
    <source>
        <dbReference type="ARBA" id="ARBA00023014"/>
    </source>
</evidence>
<dbReference type="InterPro" id="IPR050572">
    <property type="entry name" value="Fe-S_Ferredoxin"/>
</dbReference>
<dbReference type="InterPro" id="IPR017896">
    <property type="entry name" value="4Fe4S_Fe-S-bd"/>
</dbReference>
<dbReference type="PROSITE" id="PS00198">
    <property type="entry name" value="4FE4S_FER_1"/>
    <property type="match status" value="2"/>
</dbReference>
<dbReference type="PANTHER" id="PTHR43687:SF6">
    <property type="entry name" value="L-ASPARTATE SEMIALDEHYDE SULFURTRANSFERASE IRON-SULFUR SUBUNIT"/>
    <property type="match status" value="1"/>
</dbReference>
<dbReference type="EMBL" id="CP058560">
    <property type="protein sequence ID" value="QUH22845.1"/>
    <property type="molecule type" value="Genomic_DNA"/>
</dbReference>
<dbReference type="RefSeq" id="WP_211533791.1">
    <property type="nucleotide sequence ID" value="NZ_CP058560.1"/>
</dbReference>
<dbReference type="Proteomes" id="UP000681041">
    <property type="component" value="Chromosome"/>
</dbReference>
<keyword evidence="10" id="KW-1185">Reference proteome</keyword>
<dbReference type="InterPro" id="IPR017900">
    <property type="entry name" value="4Fe4S_Fe_S_CS"/>
</dbReference>
<evidence type="ECO:0000256" key="6">
    <source>
        <dbReference type="ARBA" id="ARBA00023004"/>
    </source>
</evidence>
<sequence length="380" mass="42117">MEKTPISIAKCNSYAPLEIQESLNECLNHLGGLKSFINKKDRVLLKPNMLRAAQPDEQVTTHPQLVESLAGMVLEEGAIPVIGDSPGGFFRDIEKFWKSTGYQDISKKLGIELVNFESAGSYISKRSGKKYPLSRAVLDADVIINLPKIKTHSLTLFTCAIKNMYGTVPGFTKADIHRKNPKPSEFAESVVDVYALSRPTLNLVDGVWGMEGPGPSGGDPRKLGMILASTDGVALDTYICHLLKMPPHKVPSTRIAIKQGLGEGKLENMDIRGWNPPVVDDFKWPSNIAYSVEMIPSSLSRAIMKFWWARPAINPDKCKNCNICVESCPVQAMQHGVLVPEFNYSDCINCLCCMEVCPHRAFYQDKSKLYNLTSRFSSSD</sequence>
<dbReference type="OrthoDB" id="2837at2157"/>
<keyword evidence="7" id="KW-0411">Iron-sulfur</keyword>
<keyword evidence="5" id="KW-0249">Electron transport</keyword>
<dbReference type="Pfam" id="PF13237">
    <property type="entry name" value="Fer4_10"/>
    <property type="match status" value="1"/>
</dbReference>
<proteinExistence type="predicted"/>
<dbReference type="PROSITE" id="PS51379">
    <property type="entry name" value="4FE4S_FER_2"/>
    <property type="match status" value="2"/>
</dbReference>
<gene>
    <name evidence="9" type="ORF">HYG87_03175</name>
</gene>
<dbReference type="SUPFAM" id="SSF54862">
    <property type="entry name" value="4Fe-4S ferredoxins"/>
    <property type="match status" value="1"/>
</dbReference>
<feature type="domain" description="4Fe-4S ferredoxin-type" evidence="8">
    <location>
        <begin position="309"/>
        <end position="338"/>
    </location>
</feature>
<keyword evidence="1" id="KW-0813">Transport</keyword>
<dbReference type="KEGG" id="meme:HYG87_03175"/>
<dbReference type="InterPro" id="IPR007160">
    <property type="entry name" value="DUF362"/>
</dbReference>
<protein>
    <submittedName>
        <fullName evidence="9">DUF362 domain-containing protein</fullName>
    </submittedName>
</protein>
<evidence type="ECO:0000256" key="1">
    <source>
        <dbReference type="ARBA" id="ARBA00022448"/>
    </source>
</evidence>
<reference evidence="9" key="1">
    <citation type="submission" date="2020-07" db="EMBL/GenBank/DDBJ databases">
        <title>Methanobacterium. sp. MethCan genome.</title>
        <authorList>
            <person name="Postec A."/>
            <person name="Quemeneur M."/>
        </authorList>
    </citation>
    <scope>NUCLEOTIDE SEQUENCE</scope>
    <source>
        <strain evidence="9">MethCAN</strain>
    </source>
</reference>
<dbReference type="GO" id="GO:0046872">
    <property type="term" value="F:metal ion binding"/>
    <property type="evidence" value="ECO:0007669"/>
    <property type="project" value="UniProtKB-KW"/>
</dbReference>
<accession>A0A8T8K5S3</accession>
<dbReference type="Gene3D" id="3.30.70.20">
    <property type="match status" value="1"/>
</dbReference>
<evidence type="ECO:0000256" key="4">
    <source>
        <dbReference type="ARBA" id="ARBA00022737"/>
    </source>
</evidence>
<keyword evidence="2" id="KW-0004">4Fe-4S</keyword>
<evidence type="ECO:0000313" key="9">
    <source>
        <dbReference type="EMBL" id="QUH22845.1"/>
    </source>
</evidence>
<organism evidence="9 10">
    <name type="scientific">Methanobacterium alkalithermotolerans</name>
    <dbReference type="NCBI Taxonomy" id="2731220"/>
    <lineage>
        <taxon>Archaea</taxon>
        <taxon>Methanobacteriati</taxon>
        <taxon>Methanobacteriota</taxon>
        <taxon>Methanomada group</taxon>
        <taxon>Methanobacteria</taxon>
        <taxon>Methanobacteriales</taxon>
        <taxon>Methanobacteriaceae</taxon>
        <taxon>Methanobacterium</taxon>
    </lineage>
</organism>
<keyword evidence="4" id="KW-0677">Repeat</keyword>
<evidence type="ECO:0000313" key="10">
    <source>
        <dbReference type="Proteomes" id="UP000681041"/>
    </source>
</evidence>
<dbReference type="PANTHER" id="PTHR43687">
    <property type="entry name" value="ADENYLYLSULFATE REDUCTASE, BETA SUBUNIT"/>
    <property type="match status" value="1"/>
</dbReference>
<keyword evidence="6" id="KW-0408">Iron</keyword>
<dbReference type="GO" id="GO:0016491">
    <property type="term" value="F:oxidoreductase activity"/>
    <property type="evidence" value="ECO:0007669"/>
    <property type="project" value="UniProtKB-ARBA"/>
</dbReference>
<evidence type="ECO:0000256" key="3">
    <source>
        <dbReference type="ARBA" id="ARBA00022723"/>
    </source>
</evidence>
<evidence type="ECO:0000256" key="2">
    <source>
        <dbReference type="ARBA" id="ARBA00022485"/>
    </source>
</evidence>
<feature type="domain" description="4Fe-4S ferredoxin-type" evidence="8">
    <location>
        <begin position="340"/>
        <end position="367"/>
    </location>
</feature>
<dbReference type="Pfam" id="PF04015">
    <property type="entry name" value="DUF362"/>
    <property type="match status" value="1"/>
</dbReference>
<name>A0A8T8K5S3_9EURY</name>
<evidence type="ECO:0000256" key="5">
    <source>
        <dbReference type="ARBA" id="ARBA00022982"/>
    </source>
</evidence>
<keyword evidence="3" id="KW-0479">Metal-binding</keyword>
<dbReference type="GO" id="GO:0051539">
    <property type="term" value="F:4 iron, 4 sulfur cluster binding"/>
    <property type="evidence" value="ECO:0007669"/>
    <property type="project" value="UniProtKB-KW"/>
</dbReference>
<evidence type="ECO:0000259" key="8">
    <source>
        <dbReference type="PROSITE" id="PS51379"/>
    </source>
</evidence>
<dbReference type="AlphaFoldDB" id="A0A8T8K5S3"/>
<dbReference type="GeneID" id="64819734"/>